<organism evidence="5 6">
    <name type="scientific">Aeromicrobium yanjiei</name>
    <dbReference type="NCBI Taxonomy" id="2662028"/>
    <lineage>
        <taxon>Bacteria</taxon>
        <taxon>Bacillati</taxon>
        <taxon>Actinomycetota</taxon>
        <taxon>Actinomycetes</taxon>
        <taxon>Propionibacteriales</taxon>
        <taxon>Nocardioidaceae</taxon>
        <taxon>Aeromicrobium</taxon>
    </lineage>
</organism>
<keyword evidence="2" id="KW-0812">Transmembrane</keyword>
<keyword evidence="5" id="KW-0808">Transferase</keyword>
<feature type="transmembrane region" description="Helical" evidence="2">
    <location>
        <begin position="107"/>
        <end position="127"/>
    </location>
</feature>
<dbReference type="KEGG" id="aef:GEV26_16395"/>
<dbReference type="InterPro" id="IPR002656">
    <property type="entry name" value="Acyl_transf_3_dom"/>
</dbReference>
<feature type="transmembrane region" description="Helical" evidence="2">
    <location>
        <begin position="371"/>
        <end position="393"/>
    </location>
</feature>
<dbReference type="Proteomes" id="UP000392064">
    <property type="component" value="Chromosome"/>
</dbReference>
<keyword evidence="2" id="KW-0472">Membrane</keyword>
<evidence type="ECO:0000256" key="1">
    <source>
        <dbReference type="SAM" id="MobiDB-lite"/>
    </source>
</evidence>
<feature type="transmembrane region" description="Helical" evidence="2">
    <location>
        <begin position="310"/>
        <end position="326"/>
    </location>
</feature>
<feature type="transmembrane region" description="Helical" evidence="2">
    <location>
        <begin position="437"/>
        <end position="457"/>
    </location>
</feature>
<dbReference type="EMBL" id="CP045737">
    <property type="protein sequence ID" value="QGG42826.1"/>
    <property type="molecule type" value="Genomic_DNA"/>
</dbReference>
<evidence type="ECO:0000313" key="5">
    <source>
        <dbReference type="EMBL" id="QGG42826.1"/>
    </source>
</evidence>
<dbReference type="InterPro" id="IPR043968">
    <property type="entry name" value="SGNH"/>
</dbReference>
<feature type="transmembrane region" description="Helical" evidence="2">
    <location>
        <begin position="405"/>
        <end position="425"/>
    </location>
</feature>
<dbReference type="GO" id="GO:0016020">
    <property type="term" value="C:membrane"/>
    <property type="evidence" value="ECO:0007669"/>
    <property type="project" value="TreeGrafter"/>
</dbReference>
<feature type="transmembrane region" description="Helical" evidence="2">
    <location>
        <begin position="338"/>
        <end position="359"/>
    </location>
</feature>
<evidence type="ECO:0000259" key="3">
    <source>
        <dbReference type="Pfam" id="PF01757"/>
    </source>
</evidence>
<feature type="transmembrane region" description="Helical" evidence="2">
    <location>
        <begin position="284"/>
        <end position="303"/>
    </location>
</feature>
<dbReference type="PANTHER" id="PTHR23028">
    <property type="entry name" value="ACETYLTRANSFERASE"/>
    <property type="match status" value="1"/>
</dbReference>
<dbReference type="AlphaFoldDB" id="A0A5Q2MNG4"/>
<dbReference type="GO" id="GO:0009103">
    <property type="term" value="P:lipopolysaccharide biosynthetic process"/>
    <property type="evidence" value="ECO:0007669"/>
    <property type="project" value="TreeGrafter"/>
</dbReference>
<dbReference type="GO" id="GO:0016747">
    <property type="term" value="F:acyltransferase activity, transferring groups other than amino-acyl groups"/>
    <property type="evidence" value="ECO:0007669"/>
    <property type="project" value="InterPro"/>
</dbReference>
<evidence type="ECO:0000313" key="6">
    <source>
        <dbReference type="Proteomes" id="UP000392064"/>
    </source>
</evidence>
<feature type="domain" description="Acyltransferase 3" evidence="3">
    <location>
        <begin position="82"/>
        <end position="417"/>
    </location>
</feature>
<keyword evidence="2" id="KW-1133">Transmembrane helix</keyword>
<gene>
    <name evidence="5" type="ORF">GEV26_16395</name>
</gene>
<reference evidence="5 6" key="1">
    <citation type="submission" date="2019-11" db="EMBL/GenBank/DDBJ databases">
        <authorList>
            <person name="Li J."/>
        </authorList>
    </citation>
    <scope>NUCLEOTIDE SEQUENCE [LARGE SCALE GENOMIC DNA]</scope>
    <source>
        <strain evidence="5 6">MF47</strain>
    </source>
</reference>
<feature type="transmembrane region" description="Helical" evidence="2">
    <location>
        <begin position="222"/>
        <end position="240"/>
    </location>
</feature>
<keyword evidence="6" id="KW-1185">Reference proteome</keyword>
<feature type="domain" description="SGNH" evidence="4">
    <location>
        <begin position="504"/>
        <end position="740"/>
    </location>
</feature>
<dbReference type="Pfam" id="PF01757">
    <property type="entry name" value="Acyl_transf_3"/>
    <property type="match status" value="1"/>
</dbReference>
<evidence type="ECO:0000259" key="4">
    <source>
        <dbReference type="Pfam" id="PF19040"/>
    </source>
</evidence>
<feature type="transmembrane region" description="Helical" evidence="2">
    <location>
        <begin position="148"/>
        <end position="168"/>
    </location>
</feature>
<dbReference type="InterPro" id="IPR050879">
    <property type="entry name" value="Acyltransferase_3"/>
</dbReference>
<proteinExistence type="predicted"/>
<feature type="transmembrane region" description="Helical" evidence="2">
    <location>
        <begin position="247"/>
        <end position="264"/>
    </location>
</feature>
<protein>
    <submittedName>
        <fullName evidence="5">Acyltransferase family protein</fullName>
    </submittedName>
</protein>
<dbReference type="Pfam" id="PF19040">
    <property type="entry name" value="SGNH"/>
    <property type="match status" value="1"/>
</dbReference>
<evidence type="ECO:0000256" key="2">
    <source>
        <dbReference type="SAM" id="Phobius"/>
    </source>
</evidence>
<dbReference type="PANTHER" id="PTHR23028:SF53">
    <property type="entry name" value="ACYL_TRANSF_3 DOMAIN-CONTAINING PROTEIN"/>
    <property type="match status" value="1"/>
</dbReference>
<accession>A0A5Q2MNG4</accession>
<feature type="region of interest" description="Disordered" evidence="1">
    <location>
        <begin position="19"/>
        <end position="57"/>
    </location>
</feature>
<sequence length="749" mass="80206">MEKLLTLTFLVVKALAQTSGPSRERTARATPGPPRSPEPGNRSPGSHAHVSRPTASRCVKVETGAAVTGTDERRTSRVRRDDIQGLRAVAVLVVVAYHAGAPFVPGGFVGVDLFFVLSGFLITQLLLREITITGTVSLRQFWARRARRILPVSALVLVSTMLAVRVFMSPLDRPAIGRDVVWSALFSGNWRFALQQTDYLAAERDPSPVLHYWSLGVEEQFYLVWPLLLLALAAGWRLAGRAGSVRARLLVLAFVTVIAVSFTYCLHLSTTDQPFAYFGTPARAWQLAAGALVAVAVPVISSWRPGTRTGLGVVGLALLGASVAILDESGVAGLTYPSWLAVAPTLAGMLLVTAGTGSAGPLGRALAIRPLPWIGDLSFSLYLWHWPVLVIGMAALDSRSPTTRAALVAVAVGLSVASFHVVETPMRHARLLVRRPVLSIAVGACLVAAVLPVAAYASQTGSIDRLTVTGMDGTTPRGAAAQETVRPPLADAADDQGPFKQHGCHVGFAQVVVPSWDACTFGRRGSDREVVVLGDSIAGAIAPAVLTAGERRGWAVTVWAKSSCPMADVTRFDPARGGTYEECDAFREAALRAIEKRRPDVVVIAMSRLTTEWLEADGRRLGKRASVDHAIEGMVRTVERLHATGIGVVLSDSPNRAPFFPTSCLAETRDARQCTFHRNGKTSIMAETSRAMGDDAVLVRANATACPQDICHPVVDNVVVYRDKVHFTQTFARTLADRFAAGVARATRH</sequence>
<keyword evidence="5" id="KW-0012">Acyltransferase</keyword>
<name>A0A5Q2MNG4_9ACTN</name>